<dbReference type="Proteomes" id="UP000085678">
    <property type="component" value="Unplaced"/>
</dbReference>
<proteinExistence type="predicted"/>
<reference evidence="2" key="1">
    <citation type="submission" date="2025-08" db="UniProtKB">
        <authorList>
            <consortium name="RefSeq"/>
        </authorList>
    </citation>
    <scope>IDENTIFICATION</scope>
    <source>
        <tissue evidence="2">Gonads</tissue>
    </source>
</reference>
<dbReference type="OrthoDB" id="533331at2759"/>
<dbReference type="AlphaFoldDB" id="A0A1S3KEU1"/>
<dbReference type="RefSeq" id="XP_013421150.1">
    <property type="nucleotide sequence ID" value="XM_013565696.1"/>
</dbReference>
<dbReference type="KEGG" id="lak:106181339"/>
<keyword evidence="1" id="KW-1185">Reference proteome</keyword>
<accession>A0A1S3KEU1</accession>
<dbReference type="InParanoid" id="A0A1S3KEU1"/>
<sequence>MTAAFTNPVADLQQYDPRYKVEVLLNESMLTNFKRGNAVDPTIEVTALCAQLDFLCLKEMELQDRRGTTNEKKPLSRTPSGQISNAFETKVSIMWKETISKEETLRHLNNFSMQIIIVTK</sequence>
<gene>
    <name evidence="2" type="primary">LOC106181339</name>
</gene>
<protein>
    <submittedName>
        <fullName evidence="2">Uncharacterized protein LOC106181339</fullName>
    </submittedName>
</protein>
<dbReference type="GeneID" id="106181339"/>
<name>A0A1S3KEU1_LINAN</name>
<organism evidence="1 2">
    <name type="scientific">Lingula anatina</name>
    <name type="common">Brachiopod</name>
    <name type="synonym">Lingula unguis</name>
    <dbReference type="NCBI Taxonomy" id="7574"/>
    <lineage>
        <taxon>Eukaryota</taxon>
        <taxon>Metazoa</taxon>
        <taxon>Spiralia</taxon>
        <taxon>Lophotrochozoa</taxon>
        <taxon>Brachiopoda</taxon>
        <taxon>Linguliformea</taxon>
        <taxon>Lingulata</taxon>
        <taxon>Lingulida</taxon>
        <taxon>Linguloidea</taxon>
        <taxon>Lingulidae</taxon>
        <taxon>Lingula</taxon>
    </lineage>
</organism>
<evidence type="ECO:0000313" key="2">
    <source>
        <dbReference type="RefSeq" id="XP_013421150.1"/>
    </source>
</evidence>
<evidence type="ECO:0000313" key="1">
    <source>
        <dbReference type="Proteomes" id="UP000085678"/>
    </source>
</evidence>